<evidence type="ECO:0000313" key="3">
    <source>
        <dbReference type="Proteomes" id="UP000000495"/>
    </source>
</evidence>
<evidence type="ECO:0000313" key="2">
    <source>
        <dbReference type="EMBL" id="CCB86332.1"/>
    </source>
</evidence>
<dbReference type="EMBL" id="FR872580">
    <property type="protein sequence ID" value="CCB86332.1"/>
    <property type="molecule type" value="Genomic_DNA"/>
</dbReference>
<evidence type="ECO:0000256" key="1">
    <source>
        <dbReference type="SAM" id="Phobius"/>
    </source>
</evidence>
<keyword evidence="1" id="KW-0812">Transmembrane</keyword>
<dbReference type="RefSeq" id="WP_006340805.1">
    <property type="nucleotide sequence ID" value="NC_015702.1"/>
</dbReference>
<proteinExistence type="predicted"/>
<gene>
    <name evidence="2" type="ordered locus">PUV_13820</name>
</gene>
<keyword evidence="1" id="KW-1133">Transmembrane helix</keyword>
<protein>
    <recommendedName>
        <fullName evidence="4">EamA domain-containing protein</fullName>
    </recommendedName>
</protein>
<accession>F8KZJ2</accession>
<dbReference type="OrthoDB" id="22043at2"/>
<feature type="transmembrane region" description="Helical" evidence="1">
    <location>
        <begin position="200"/>
        <end position="219"/>
    </location>
</feature>
<dbReference type="Proteomes" id="UP000000495">
    <property type="component" value="Chromosome"/>
</dbReference>
<dbReference type="STRING" id="765952.PUV_13820"/>
<organism evidence="2 3">
    <name type="scientific">Parachlamydia acanthamoebae (strain UV7)</name>
    <dbReference type="NCBI Taxonomy" id="765952"/>
    <lineage>
        <taxon>Bacteria</taxon>
        <taxon>Pseudomonadati</taxon>
        <taxon>Chlamydiota</taxon>
        <taxon>Chlamydiia</taxon>
        <taxon>Parachlamydiales</taxon>
        <taxon>Parachlamydiaceae</taxon>
        <taxon>Parachlamydia</taxon>
    </lineage>
</organism>
<dbReference type="KEGG" id="puv:PUV_13820"/>
<sequence length="303" mass="33120">MNALAISFAAAAFAALSNLFFRKNTLHSPYASSSGFLVLFYFISFVTSIVINPSVLLSDINFIVVFIGGCVGMLNIALMHVTSRALKHGPAGLTFAFQNTSAVFPGLLLFLMFDPVYGFSCTPLQLIGMFFVICGLFLGAKKESSDSSKTSPKWFVYAIGCFAIQMCALTLIQGRCVLFDCDKIGGFLSAFAVNENDDKWFMPAQFGVAFLLQSVFFLTEKRRLSKPELTYGFLSGIANFSSTCLLLLATKFALPFEKSMLFPCFSVGTLLLCNTWAKKLYKEDFNLASNAMCSLGVFIGVLA</sequence>
<feature type="transmembrane region" description="Helical" evidence="1">
    <location>
        <begin position="116"/>
        <end position="138"/>
    </location>
</feature>
<dbReference type="AlphaFoldDB" id="F8KZJ2"/>
<keyword evidence="3" id="KW-1185">Reference proteome</keyword>
<name>F8KZJ2_PARAV</name>
<feature type="transmembrane region" description="Helical" evidence="1">
    <location>
        <begin position="231"/>
        <end position="254"/>
    </location>
</feature>
<feature type="transmembrane region" description="Helical" evidence="1">
    <location>
        <begin position="154"/>
        <end position="172"/>
    </location>
</feature>
<reference key="1">
    <citation type="journal article" date="2011" name="Mol. Biol. Evol.">
        <title>Unity in variety -- the pan-genome of the Chlamydiae.</title>
        <authorList>
            <person name="Collingro A."/>
            <person name="Tischler P."/>
            <person name="Weinmaier T."/>
            <person name="Penz T."/>
            <person name="Heinz E."/>
            <person name="Brunham R.C."/>
            <person name="Read T.D."/>
            <person name="Bavoil P.M."/>
            <person name="Sachse K."/>
            <person name="Kahane S."/>
            <person name="Friedman M.G."/>
            <person name="Rattei T."/>
            <person name="Myers G.S.A."/>
            <person name="Horn M."/>
        </authorList>
    </citation>
    <scope>NUCLEOTIDE SEQUENCE</scope>
    <source>
        <strain>UV7</strain>
    </source>
</reference>
<reference evidence="2 3" key="2">
    <citation type="journal article" date="2011" name="Mol. Biol. Evol.">
        <title>Unity in variety--the pan-genome of the Chlamydiae.</title>
        <authorList>
            <person name="Collingro A."/>
            <person name="Tischler P."/>
            <person name="Weinmaier T."/>
            <person name="Penz T."/>
            <person name="Heinz E."/>
            <person name="Brunham R.C."/>
            <person name="Read T.D."/>
            <person name="Bavoil P.M."/>
            <person name="Sachse K."/>
            <person name="Kahane S."/>
            <person name="Friedman M.G."/>
            <person name="Rattei T."/>
            <person name="Myers G.S."/>
            <person name="Horn M."/>
        </authorList>
    </citation>
    <scope>NUCLEOTIDE SEQUENCE [LARGE SCALE GENOMIC DNA]</scope>
    <source>
        <strain evidence="3">UV7</strain>
    </source>
</reference>
<keyword evidence="1" id="KW-0472">Membrane</keyword>
<feature type="transmembrane region" description="Helical" evidence="1">
    <location>
        <begin position="30"/>
        <end position="50"/>
    </location>
</feature>
<evidence type="ECO:0008006" key="4">
    <source>
        <dbReference type="Google" id="ProtNLM"/>
    </source>
</evidence>
<feature type="transmembrane region" description="Helical" evidence="1">
    <location>
        <begin position="62"/>
        <end position="81"/>
    </location>
</feature>
<dbReference type="HOGENOM" id="CLU_917800_0_0_0"/>